<evidence type="ECO:0000256" key="6">
    <source>
        <dbReference type="ARBA" id="ARBA00029543"/>
    </source>
</evidence>
<dbReference type="PANTHER" id="PTHR13522">
    <property type="entry name" value="U6 SNRNA PHOSPHODIESTERASE 1"/>
    <property type="match status" value="1"/>
</dbReference>
<dbReference type="GO" id="GO:0005634">
    <property type="term" value="C:nucleus"/>
    <property type="evidence" value="ECO:0007669"/>
    <property type="project" value="TreeGrafter"/>
</dbReference>
<dbReference type="EMBL" id="CAJNOC010001673">
    <property type="protein sequence ID" value="CAF0882976.1"/>
    <property type="molecule type" value="Genomic_DNA"/>
</dbReference>
<keyword evidence="4" id="KW-0539">Nucleus</keyword>
<gene>
    <name evidence="9" type="ORF">OXX778_LOCUS10511</name>
</gene>
<evidence type="ECO:0000256" key="4">
    <source>
        <dbReference type="ARBA" id="ARBA00023242"/>
    </source>
</evidence>
<reference evidence="9" key="1">
    <citation type="submission" date="2021-02" db="EMBL/GenBank/DDBJ databases">
        <authorList>
            <person name="Nowell W R."/>
        </authorList>
    </citation>
    <scope>NUCLEOTIDE SEQUENCE</scope>
    <source>
        <strain evidence="9">Ploen Becks lab</strain>
    </source>
</reference>
<feature type="compositionally biased region" description="Basic and acidic residues" evidence="8">
    <location>
        <begin position="1"/>
        <end position="16"/>
    </location>
</feature>
<dbReference type="Proteomes" id="UP000663879">
    <property type="component" value="Unassembled WGS sequence"/>
</dbReference>
<keyword evidence="2" id="KW-0378">Hydrolase</keyword>
<evidence type="ECO:0000256" key="1">
    <source>
        <dbReference type="ARBA" id="ARBA00022722"/>
    </source>
</evidence>
<dbReference type="GO" id="GO:0000175">
    <property type="term" value="F:3'-5'-RNA exonuclease activity"/>
    <property type="evidence" value="ECO:0007669"/>
    <property type="project" value="TreeGrafter"/>
</dbReference>
<evidence type="ECO:0000256" key="3">
    <source>
        <dbReference type="ARBA" id="ARBA00023239"/>
    </source>
</evidence>
<feature type="region of interest" description="Disordered" evidence="8">
    <location>
        <begin position="1"/>
        <end position="21"/>
    </location>
</feature>
<dbReference type="GO" id="GO:0034477">
    <property type="term" value="P:U6 snRNA 3'-end processing"/>
    <property type="evidence" value="ECO:0007669"/>
    <property type="project" value="InterPro"/>
</dbReference>
<comment type="catalytic activity">
    <reaction evidence="5">
        <text>a 3'-end uridylyl-uridine-RNA = a 3'-end 2',3'-cyclophospho-uridine-RNA + uridine</text>
        <dbReference type="Rhea" id="RHEA:46052"/>
        <dbReference type="Rhea" id="RHEA-COMP:17384"/>
        <dbReference type="Rhea" id="RHEA-COMP:17385"/>
        <dbReference type="ChEBI" id="CHEBI:16704"/>
        <dbReference type="ChEBI" id="CHEBI:85643"/>
        <dbReference type="ChEBI" id="CHEBI:85644"/>
    </reaction>
    <physiologicalReaction direction="left-to-right" evidence="5">
        <dbReference type="Rhea" id="RHEA:46053"/>
    </physiologicalReaction>
</comment>
<keyword evidence="10" id="KW-1185">Reference proteome</keyword>
<accession>A0A813YEA3</accession>
<proteinExistence type="predicted"/>
<dbReference type="Gene3D" id="3.90.1140.10">
    <property type="entry name" value="Cyclic phosphodiesterase"/>
    <property type="match status" value="1"/>
</dbReference>
<sequence length="263" mass="30618">MKRSEDSSCDKLKNEPGNEESALKRQKISTISKFVLRFEPGKWLIHISLPVEFDKKGFEYLENLLDYLKTNTKDIKELKSVSLLDEFHISLSKPFLLKNSQSKILIENVQKEVMNQKAFLCKLEDVIILPSSLSQIEIYEHGENELENTKLETKVFVALKLNINEEETRENLEKLVKNVNTALVSTSKSIQLYYKNPIFHISVAYLTFDFQNEDKLNEGSSLRIKEIIENFKKATNDFILYSNFSLNRLKIKCGNKFIFSKFD</sequence>
<organism evidence="9 10">
    <name type="scientific">Brachionus calyciflorus</name>
    <dbReference type="NCBI Taxonomy" id="104777"/>
    <lineage>
        <taxon>Eukaryota</taxon>
        <taxon>Metazoa</taxon>
        <taxon>Spiralia</taxon>
        <taxon>Gnathifera</taxon>
        <taxon>Rotifera</taxon>
        <taxon>Eurotatoria</taxon>
        <taxon>Monogononta</taxon>
        <taxon>Pseudotrocha</taxon>
        <taxon>Ploima</taxon>
        <taxon>Brachionidae</taxon>
        <taxon>Brachionus</taxon>
    </lineage>
</organism>
<dbReference type="Pfam" id="PF09749">
    <property type="entry name" value="HVSL"/>
    <property type="match status" value="1"/>
</dbReference>
<name>A0A813YEA3_9BILA</name>
<comment type="caution">
    <text evidence="9">The sequence shown here is derived from an EMBL/GenBank/DDBJ whole genome shotgun (WGS) entry which is preliminary data.</text>
</comment>
<dbReference type="PANTHER" id="PTHR13522:SF3">
    <property type="entry name" value="U6 SNRNA PHOSPHODIESTERASE 1"/>
    <property type="match status" value="1"/>
</dbReference>
<evidence type="ECO:0000313" key="9">
    <source>
        <dbReference type="EMBL" id="CAF0882976.1"/>
    </source>
</evidence>
<dbReference type="GO" id="GO:0016829">
    <property type="term" value="F:lyase activity"/>
    <property type="evidence" value="ECO:0007669"/>
    <property type="project" value="UniProtKB-KW"/>
</dbReference>
<dbReference type="OrthoDB" id="49151at2759"/>
<evidence type="ECO:0000256" key="7">
    <source>
        <dbReference type="ARBA" id="ARBA00030030"/>
    </source>
</evidence>
<protein>
    <recommendedName>
        <fullName evidence="6">U6 snRNA phosphodiesterase 1</fullName>
    </recommendedName>
    <alternativeName>
        <fullName evidence="7">3'-5' RNA exonuclease USB1</fullName>
    </alternativeName>
</protein>
<dbReference type="InterPro" id="IPR027521">
    <property type="entry name" value="Usb1"/>
</dbReference>
<evidence type="ECO:0000256" key="8">
    <source>
        <dbReference type="SAM" id="MobiDB-lite"/>
    </source>
</evidence>
<keyword evidence="3" id="KW-0456">Lyase</keyword>
<dbReference type="AlphaFoldDB" id="A0A813YEA3"/>
<evidence type="ECO:0000313" key="10">
    <source>
        <dbReference type="Proteomes" id="UP000663879"/>
    </source>
</evidence>
<evidence type="ECO:0000256" key="2">
    <source>
        <dbReference type="ARBA" id="ARBA00022801"/>
    </source>
</evidence>
<keyword evidence="1" id="KW-0540">Nuclease</keyword>
<evidence type="ECO:0000256" key="5">
    <source>
        <dbReference type="ARBA" id="ARBA00029300"/>
    </source>
</evidence>